<evidence type="ECO:0000313" key="6">
    <source>
        <dbReference type="EMBL" id="ABZ07020.1"/>
    </source>
</evidence>
<sequence>MKYDVIIIGAGSAGAILANRLSENPQRSVLLLEAGPDYPDFEHLPDDVKYGYDTGIGTPPMRTPGGHPVALASSIHSWQYVARATGLAPEMAVPRGKVTGGSSAINSSAFYRGIPDDFQAWSDMGNDEWGFDKVLPYFRRLETDVDRHDEHHGSDGPIFVHHSDRSQWHSTQTAFYDACVDAGFPETQDHNEPGSEGVGPSITNNHNRVRFSTSLGYLSQGRHRLNLTIRANCAARRLLFDGQRVTGVEVASGGDTFTVEGDQVILSAGAVGSPQLLMLSGVGPAEHLASLGIPVVLDLPGVGQNLRDHPKLYVTWRVKEGYPVEERPARGGVAFRFTATGSHLRSDLGISMGAFVTPRLKPSEHAASRDGSDLSDRRVEMMVGLLLPVSSGELTLTSTDPNIQPYLNYNYLAEPFDRERMREAVRLCLTLAENPRVADVIGERMEPTDTDLASDDALDRWMMREAHTYSHISCTCKMGPVSDPMAVTGQFGNVHGMEGLRIVDASIMPDLVRAPINPTVLMIGERIADLIS</sequence>
<comment type="cofactor">
    <cofactor evidence="1">
        <name>FAD</name>
        <dbReference type="ChEBI" id="CHEBI:57692"/>
    </cofactor>
</comment>
<evidence type="ECO:0000259" key="5">
    <source>
        <dbReference type="PROSITE" id="PS00624"/>
    </source>
</evidence>
<dbReference type="Pfam" id="PF05199">
    <property type="entry name" value="GMC_oxred_C"/>
    <property type="match status" value="1"/>
</dbReference>
<dbReference type="InterPro" id="IPR000172">
    <property type="entry name" value="GMC_OxRdtase_N"/>
</dbReference>
<evidence type="ECO:0000256" key="2">
    <source>
        <dbReference type="ARBA" id="ARBA00010790"/>
    </source>
</evidence>
<dbReference type="InterPro" id="IPR036188">
    <property type="entry name" value="FAD/NAD-bd_sf"/>
</dbReference>
<dbReference type="InterPro" id="IPR012132">
    <property type="entry name" value="GMC_OxRdtase"/>
</dbReference>
<dbReference type="GO" id="GO:0050660">
    <property type="term" value="F:flavin adenine dinucleotide binding"/>
    <property type="evidence" value="ECO:0007669"/>
    <property type="project" value="InterPro"/>
</dbReference>
<evidence type="ECO:0000256" key="1">
    <source>
        <dbReference type="ARBA" id="ARBA00001974"/>
    </source>
</evidence>
<proteinExistence type="inferred from homology"/>
<dbReference type="InterPro" id="IPR007867">
    <property type="entry name" value="GMC_OxRtase_C"/>
</dbReference>
<keyword evidence="4" id="KW-0274">FAD</keyword>
<name>B3T361_9ZZZZ</name>
<evidence type="ECO:0000256" key="3">
    <source>
        <dbReference type="ARBA" id="ARBA00022630"/>
    </source>
</evidence>
<protein>
    <submittedName>
        <fullName evidence="6">Putative GMC oxidoreductase</fullName>
    </submittedName>
</protein>
<evidence type="ECO:0000256" key="4">
    <source>
        <dbReference type="ARBA" id="ARBA00022827"/>
    </source>
</evidence>
<organism evidence="6">
    <name type="scientific">uncultured marine microorganism HF4000_ANIW93N21</name>
    <dbReference type="NCBI Taxonomy" id="455527"/>
    <lineage>
        <taxon>unclassified sequences</taxon>
        <taxon>environmental samples</taxon>
    </lineage>
</organism>
<dbReference type="Gene3D" id="3.50.50.60">
    <property type="entry name" value="FAD/NAD(P)-binding domain"/>
    <property type="match status" value="1"/>
</dbReference>
<keyword evidence="3" id="KW-0285">Flavoprotein</keyword>
<dbReference type="Pfam" id="PF00732">
    <property type="entry name" value="GMC_oxred_N"/>
    <property type="match status" value="1"/>
</dbReference>
<dbReference type="Gene3D" id="3.30.410.40">
    <property type="match status" value="1"/>
</dbReference>
<dbReference type="PANTHER" id="PTHR11552">
    <property type="entry name" value="GLUCOSE-METHANOL-CHOLINE GMC OXIDOREDUCTASE"/>
    <property type="match status" value="1"/>
</dbReference>
<comment type="similarity">
    <text evidence="2">Belongs to the GMC oxidoreductase family.</text>
</comment>
<dbReference type="AlphaFoldDB" id="B3T361"/>
<accession>B3T361</accession>
<dbReference type="SUPFAM" id="SSF54373">
    <property type="entry name" value="FAD-linked reductases, C-terminal domain"/>
    <property type="match status" value="1"/>
</dbReference>
<dbReference type="GO" id="GO:0016614">
    <property type="term" value="F:oxidoreductase activity, acting on CH-OH group of donors"/>
    <property type="evidence" value="ECO:0007669"/>
    <property type="project" value="InterPro"/>
</dbReference>
<dbReference type="EMBL" id="EU016590">
    <property type="protein sequence ID" value="ABZ07020.1"/>
    <property type="molecule type" value="Genomic_DNA"/>
</dbReference>
<dbReference type="PIRSF" id="PIRSF000137">
    <property type="entry name" value="Alcohol_oxidase"/>
    <property type="match status" value="1"/>
</dbReference>
<dbReference type="PROSITE" id="PS00624">
    <property type="entry name" value="GMC_OXRED_2"/>
    <property type="match status" value="1"/>
</dbReference>
<dbReference type="PANTHER" id="PTHR11552:SF147">
    <property type="entry name" value="CHOLINE DEHYDROGENASE, MITOCHONDRIAL"/>
    <property type="match status" value="1"/>
</dbReference>
<reference evidence="6" key="1">
    <citation type="journal article" date="2008" name="ISME J.">
        <title>Genomic patterns of recombination, clonal divergence and environment in marine microbial populations.</title>
        <authorList>
            <person name="Konstantinidis K.T."/>
            <person name="Delong E.F."/>
        </authorList>
    </citation>
    <scope>NUCLEOTIDE SEQUENCE</scope>
</reference>
<feature type="domain" description="Glucose-methanol-choline oxidoreductase N-terminal" evidence="5">
    <location>
        <begin position="269"/>
        <end position="283"/>
    </location>
</feature>
<gene>
    <name evidence="6" type="ORF">ALOHA_HF4000ANIW93N21ctg1g27</name>
</gene>
<dbReference type="SUPFAM" id="SSF51905">
    <property type="entry name" value="FAD/NAD(P)-binding domain"/>
    <property type="match status" value="1"/>
</dbReference>